<dbReference type="Pfam" id="PF00672">
    <property type="entry name" value="HAMP"/>
    <property type="match status" value="1"/>
</dbReference>
<organism evidence="8 9">
    <name type="scientific">Shewanella hanedai</name>
    <name type="common">Alteromonas hanedai</name>
    <dbReference type="NCBI Taxonomy" id="25"/>
    <lineage>
        <taxon>Bacteria</taxon>
        <taxon>Pseudomonadati</taxon>
        <taxon>Pseudomonadota</taxon>
        <taxon>Gammaproteobacteria</taxon>
        <taxon>Alteromonadales</taxon>
        <taxon>Shewanellaceae</taxon>
        <taxon>Shewanella</taxon>
    </lineage>
</organism>
<gene>
    <name evidence="8" type="ORF">FN961_11770</name>
</gene>
<dbReference type="OrthoDB" id="9806704at2"/>
<accession>A0A553JP68</accession>
<dbReference type="SUPFAM" id="SSF58104">
    <property type="entry name" value="Methyl-accepting chemotaxis protein (MCP) signaling domain"/>
    <property type="match status" value="1"/>
</dbReference>
<dbReference type="InterPro" id="IPR004089">
    <property type="entry name" value="MCPsignal_dom"/>
</dbReference>
<evidence type="ECO:0000256" key="4">
    <source>
        <dbReference type="PROSITE-ProRule" id="PRU00284"/>
    </source>
</evidence>
<dbReference type="PROSITE" id="PS50111">
    <property type="entry name" value="CHEMOTAXIS_TRANSDUC_2"/>
    <property type="match status" value="1"/>
</dbReference>
<dbReference type="Proteomes" id="UP000318126">
    <property type="component" value="Unassembled WGS sequence"/>
</dbReference>
<evidence type="ECO:0000256" key="2">
    <source>
        <dbReference type="ARBA" id="ARBA00023224"/>
    </source>
</evidence>
<evidence type="ECO:0000313" key="8">
    <source>
        <dbReference type="EMBL" id="TRY14233.1"/>
    </source>
</evidence>
<evidence type="ECO:0000256" key="1">
    <source>
        <dbReference type="ARBA" id="ARBA00004370"/>
    </source>
</evidence>
<keyword evidence="5" id="KW-0812">Transmembrane</keyword>
<dbReference type="GO" id="GO:0007165">
    <property type="term" value="P:signal transduction"/>
    <property type="evidence" value="ECO:0007669"/>
    <property type="project" value="UniProtKB-KW"/>
</dbReference>
<dbReference type="PANTHER" id="PTHR32089:SF120">
    <property type="entry name" value="METHYL-ACCEPTING CHEMOTAXIS PROTEIN TLPQ"/>
    <property type="match status" value="1"/>
</dbReference>
<feature type="transmembrane region" description="Helical" evidence="5">
    <location>
        <begin position="417"/>
        <end position="440"/>
    </location>
</feature>
<dbReference type="Pfam" id="PF00015">
    <property type="entry name" value="MCPsignal"/>
    <property type="match status" value="1"/>
</dbReference>
<keyword evidence="9" id="KW-1185">Reference proteome</keyword>
<dbReference type="GO" id="GO:0006935">
    <property type="term" value="P:chemotaxis"/>
    <property type="evidence" value="ECO:0007669"/>
    <property type="project" value="UniProtKB-ARBA"/>
</dbReference>
<dbReference type="SMART" id="SM00304">
    <property type="entry name" value="HAMP"/>
    <property type="match status" value="1"/>
</dbReference>
<feature type="domain" description="HAMP" evidence="7">
    <location>
        <begin position="442"/>
        <end position="495"/>
    </location>
</feature>
<comment type="caution">
    <text evidence="8">The sequence shown here is derived from an EMBL/GenBank/DDBJ whole genome shotgun (WGS) entry which is preliminary data.</text>
</comment>
<evidence type="ECO:0000259" key="7">
    <source>
        <dbReference type="PROSITE" id="PS50885"/>
    </source>
</evidence>
<dbReference type="PANTHER" id="PTHR32089">
    <property type="entry name" value="METHYL-ACCEPTING CHEMOTAXIS PROTEIN MCPB"/>
    <property type="match status" value="1"/>
</dbReference>
<proteinExistence type="inferred from homology"/>
<feature type="domain" description="Methyl-accepting transducer" evidence="6">
    <location>
        <begin position="500"/>
        <end position="736"/>
    </location>
</feature>
<dbReference type="PROSITE" id="PS50885">
    <property type="entry name" value="HAMP"/>
    <property type="match status" value="1"/>
</dbReference>
<keyword evidence="2 4" id="KW-0807">Transducer</keyword>
<dbReference type="CDD" id="cd06225">
    <property type="entry name" value="HAMP"/>
    <property type="match status" value="1"/>
</dbReference>
<reference evidence="9" key="1">
    <citation type="submission" date="2019-07" db="EMBL/GenBank/DDBJ databases">
        <title>Shewanella sp. YLB-08 draft genomic sequence.</title>
        <authorList>
            <person name="Yu L."/>
        </authorList>
    </citation>
    <scope>NUCLEOTIDE SEQUENCE [LARGE SCALE GENOMIC DNA]</scope>
    <source>
        <strain evidence="9">JCM 20706</strain>
    </source>
</reference>
<sequence length="772" mass="84480">MKISSKIILATVLLSGIGILTAGSLVGWKSSSIASTALEKRAFDRLVAIREVQKNQIERYFSTIEKEVMTLSNDRMVMDMMEELPQSFSQYAKQTELKENGELKGYYTQMFDEEYKSQNPSSSSSSTTKLEQLSDNAKSIQHAYISGNPNPLGGKNELVSADDGTRYSELHKKYHPHLNQYLTSFGFYDIFLVEPETGVVVYSVFKELDFATSLLTGPYKETGLAEAFRLANASTQKNDTFLVDFKPYFPSYEAAAAFISSPVYSSEGKKLGILIFQMPIDEINSLMTFESEWNKVGMGSSGETYLVGEDHLLRSQSRFLLDDKDGYLEALTAVGTEAKIVEKIAASGSAIGYQKVMSEGANAALSGQTDIKTIKDYRNVDVLSAFAPLKIKGVNWVILSEIDVAEAMQDKDEMLKAIWQIIMLIMLILMPLTLVAGIFVGRGISNPINNFISQVNKVADEKDLTARIDYKGNDELFSLATSFNQLMQGLQGVLNSVEELAATLVASTDKMLVNIGETTDQTKQQSNSADSVAVATNQLLATIQEVAQNASSASDSVRDTEQKCQETSQVAGRLESDMSELNVQMNSASASIEKLAQESESIGSVLDVIQAIAEQTNLLALNAAIEAARAGEQGRGFAVVADEVRTLASRTQQSTEDIREKINSLQQETQTTVKMVNSSSQMANASISACEENRKILAEVLALVSQLSNMNMQIATASEEQSSVVGEINKNITEIASTSLNISSKAELSKSDVHELSSLVINLEEKMREFKL</sequence>
<dbReference type="FunFam" id="1.10.287.950:FF:000001">
    <property type="entry name" value="Methyl-accepting chemotaxis sensory transducer"/>
    <property type="match status" value="1"/>
</dbReference>
<evidence type="ECO:0000313" key="9">
    <source>
        <dbReference type="Proteomes" id="UP000318126"/>
    </source>
</evidence>
<comment type="similarity">
    <text evidence="3">Belongs to the methyl-accepting chemotaxis (MCP) protein family.</text>
</comment>
<keyword evidence="5" id="KW-1133">Transmembrane helix</keyword>
<keyword evidence="5" id="KW-0472">Membrane</keyword>
<protein>
    <submittedName>
        <fullName evidence="8">Methyl-accepting chemotaxis protein</fullName>
    </submittedName>
</protein>
<evidence type="ECO:0000256" key="5">
    <source>
        <dbReference type="SAM" id="Phobius"/>
    </source>
</evidence>
<evidence type="ECO:0000256" key="3">
    <source>
        <dbReference type="ARBA" id="ARBA00029447"/>
    </source>
</evidence>
<dbReference type="GO" id="GO:0016020">
    <property type="term" value="C:membrane"/>
    <property type="evidence" value="ECO:0007669"/>
    <property type="project" value="UniProtKB-SubCell"/>
</dbReference>
<dbReference type="Gene3D" id="1.10.287.950">
    <property type="entry name" value="Methyl-accepting chemotaxis protein"/>
    <property type="match status" value="1"/>
</dbReference>
<dbReference type="InterPro" id="IPR003660">
    <property type="entry name" value="HAMP_dom"/>
</dbReference>
<dbReference type="CDD" id="cd11386">
    <property type="entry name" value="MCP_signal"/>
    <property type="match status" value="1"/>
</dbReference>
<dbReference type="RefSeq" id="WP_144040371.1">
    <property type="nucleotide sequence ID" value="NZ_BMPL01000012.1"/>
</dbReference>
<name>A0A553JP68_SHEHA</name>
<dbReference type="AlphaFoldDB" id="A0A553JP68"/>
<evidence type="ECO:0000259" key="6">
    <source>
        <dbReference type="PROSITE" id="PS50111"/>
    </source>
</evidence>
<dbReference type="SMART" id="SM00283">
    <property type="entry name" value="MA"/>
    <property type="match status" value="1"/>
</dbReference>
<comment type="subcellular location">
    <subcellularLocation>
        <location evidence="1">Membrane</location>
    </subcellularLocation>
</comment>
<dbReference type="EMBL" id="VKGK01000012">
    <property type="protein sequence ID" value="TRY14233.1"/>
    <property type="molecule type" value="Genomic_DNA"/>
</dbReference>